<dbReference type="PANTHER" id="PTHR47798">
    <property type="entry name" value="OS04G0555800 PROTEIN"/>
    <property type="match status" value="1"/>
</dbReference>
<dbReference type="Pfam" id="PF00098">
    <property type="entry name" value="zf-CCHC"/>
    <property type="match status" value="2"/>
</dbReference>
<evidence type="ECO:0000313" key="5">
    <source>
        <dbReference type="Proteomes" id="UP001281761"/>
    </source>
</evidence>
<keyword evidence="1" id="KW-0479">Metal-binding</keyword>
<feature type="compositionally biased region" description="Pro residues" evidence="2">
    <location>
        <begin position="386"/>
        <end position="410"/>
    </location>
</feature>
<evidence type="ECO:0000259" key="3">
    <source>
        <dbReference type="PROSITE" id="PS50158"/>
    </source>
</evidence>
<dbReference type="EMBL" id="JARBJD010000200">
    <property type="protein sequence ID" value="KAK2947452.1"/>
    <property type="molecule type" value="Genomic_DNA"/>
</dbReference>
<accession>A0ABQ9X6X0</accession>
<dbReference type="PANTHER" id="PTHR47798:SF2">
    <property type="entry name" value="CCHC-TYPE DOMAIN-CONTAINING PROTEIN"/>
    <property type="match status" value="1"/>
</dbReference>
<feature type="region of interest" description="Disordered" evidence="2">
    <location>
        <begin position="381"/>
        <end position="440"/>
    </location>
</feature>
<feature type="compositionally biased region" description="Low complexity" evidence="2">
    <location>
        <begin position="411"/>
        <end position="434"/>
    </location>
</feature>
<dbReference type="Proteomes" id="UP001281761">
    <property type="component" value="Unassembled WGS sequence"/>
</dbReference>
<evidence type="ECO:0000256" key="2">
    <source>
        <dbReference type="SAM" id="MobiDB-lite"/>
    </source>
</evidence>
<feature type="domain" description="CCHC-type" evidence="3">
    <location>
        <begin position="451"/>
        <end position="466"/>
    </location>
</feature>
<feature type="region of interest" description="Disordered" evidence="2">
    <location>
        <begin position="257"/>
        <end position="297"/>
    </location>
</feature>
<feature type="domain" description="CCHC-type" evidence="3">
    <location>
        <begin position="505"/>
        <end position="520"/>
    </location>
</feature>
<dbReference type="InterPro" id="IPR036875">
    <property type="entry name" value="Znf_CCHC_sf"/>
</dbReference>
<dbReference type="Gene3D" id="4.10.60.10">
    <property type="entry name" value="Zinc finger, CCHC-type"/>
    <property type="match status" value="2"/>
</dbReference>
<feature type="compositionally biased region" description="Basic residues" evidence="2">
    <location>
        <begin position="216"/>
        <end position="229"/>
    </location>
</feature>
<feature type="domain" description="CCHC-type" evidence="3">
    <location>
        <begin position="484"/>
        <end position="499"/>
    </location>
</feature>
<keyword evidence="5" id="KW-1185">Reference proteome</keyword>
<reference evidence="4 5" key="1">
    <citation type="journal article" date="2022" name="bioRxiv">
        <title>Genomics of Preaxostyla Flagellates Illuminates Evolutionary Transitions and the Path Towards Mitochondrial Loss.</title>
        <authorList>
            <person name="Novak L.V.F."/>
            <person name="Treitli S.C."/>
            <person name="Pyrih J."/>
            <person name="Halakuc P."/>
            <person name="Pipaliya S.V."/>
            <person name="Vacek V."/>
            <person name="Brzon O."/>
            <person name="Soukal P."/>
            <person name="Eme L."/>
            <person name="Dacks J.B."/>
            <person name="Karnkowska A."/>
            <person name="Elias M."/>
            <person name="Hampl V."/>
        </authorList>
    </citation>
    <scope>NUCLEOTIDE SEQUENCE [LARGE SCALE GENOMIC DNA]</scope>
    <source>
        <strain evidence="4">NAU3</strain>
        <tissue evidence="4">Gut</tissue>
    </source>
</reference>
<gene>
    <name evidence="4" type="ORF">BLNAU_17602</name>
</gene>
<comment type="caution">
    <text evidence="4">The sequence shown here is derived from an EMBL/GenBank/DDBJ whole genome shotgun (WGS) entry which is preliminary data.</text>
</comment>
<name>A0ABQ9X6X0_9EUKA</name>
<evidence type="ECO:0000256" key="1">
    <source>
        <dbReference type="PROSITE-ProRule" id="PRU00047"/>
    </source>
</evidence>
<proteinExistence type="predicted"/>
<organism evidence="4 5">
    <name type="scientific">Blattamonas nauphoetae</name>
    <dbReference type="NCBI Taxonomy" id="2049346"/>
    <lineage>
        <taxon>Eukaryota</taxon>
        <taxon>Metamonada</taxon>
        <taxon>Preaxostyla</taxon>
        <taxon>Oxymonadida</taxon>
        <taxon>Blattamonas</taxon>
    </lineage>
</organism>
<dbReference type="SUPFAM" id="SSF57756">
    <property type="entry name" value="Retrovirus zinc finger-like domains"/>
    <property type="match status" value="2"/>
</dbReference>
<protein>
    <recommendedName>
        <fullName evidence="3">CCHC-type domain-containing protein</fullName>
    </recommendedName>
</protein>
<dbReference type="SMART" id="SM00343">
    <property type="entry name" value="ZnF_C2HC"/>
    <property type="match status" value="3"/>
</dbReference>
<evidence type="ECO:0000313" key="4">
    <source>
        <dbReference type="EMBL" id="KAK2947452.1"/>
    </source>
</evidence>
<feature type="region of interest" description="Disordered" evidence="2">
    <location>
        <begin position="214"/>
        <end position="233"/>
    </location>
</feature>
<sequence length="554" mass="60103">MADSTNSLIESDFAGQRSIQSTSSFDYSRSSYFAHSPDTDLFSSTNPSVISALSQAGNSVIDGYFQQSGVSSLSFDTHPQTAFQPTISSSISASIGLSQFSSLSSFSRSPTSFDSFEEPHYFYSPLSFSDGIEKNNGFNQPSGLQYSLSGMGFEHDDLSQNTKLLFSAQPVVSGGDDAVFHSNFDNDAASGLSEPKYQFIDMSGANVIDTDELARQRRKKKKKRTRAQHSHQIEPIHRDSQEARLILAAINSTAIADDNDTPQERKDVERASPLSVSATTFVHRGENREEGRSSPLPKLQTAKAISLITKGSDGNSGIPPGFIQHPNARKTQHSAPTPYIPPHSAPAPIYQHDQSPLQLISFVAEEDDFFSNPKPTLVVNGQIPKFTPPPAQFNPSYPSPPSLPPKPSPFTPASSLTPSGLSLSLSPSQSQAATKKPFFGQKNAATQPTVRCFRCGKPGHNFDMCPLNQTESLKSGTRVDKNCCYKCGKPGHHSRDCPNEDIRVCFYCKQTGHVMKECPKKRGHMPLDLGAGIPGLAGFKLDAPSFIPSSTRKG</sequence>
<dbReference type="InterPro" id="IPR001878">
    <property type="entry name" value="Znf_CCHC"/>
</dbReference>
<keyword evidence="1" id="KW-0862">Zinc</keyword>
<dbReference type="PROSITE" id="PS50158">
    <property type="entry name" value="ZF_CCHC"/>
    <property type="match status" value="3"/>
</dbReference>
<keyword evidence="1" id="KW-0863">Zinc-finger</keyword>
<feature type="compositionally biased region" description="Basic and acidic residues" evidence="2">
    <location>
        <begin position="283"/>
        <end position="292"/>
    </location>
</feature>